<comment type="caution">
    <text evidence="3">The sequence shown here is derived from an EMBL/GenBank/DDBJ whole genome shotgun (WGS) entry which is preliminary data.</text>
</comment>
<dbReference type="EMBL" id="CALNXI010001383">
    <property type="protein sequence ID" value="CAH3167173.1"/>
    <property type="molecule type" value="Genomic_DNA"/>
</dbReference>
<accession>A0ABN8QR59</accession>
<gene>
    <name evidence="3" type="ORF">PEVE_00005947</name>
</gene>
<keyword evidence="4" id="KW-1185">Reference proteome</keyword>
<sequence>IEYFGVLSRTASSTMANAPKKIVMSWTEEKDILLMREMAAQGIFQFKSGSKERGNIWQAIASNLNGNKDLFSYVSSRGCRDRFTLISRRYKAKTAEELKSTGGGSEDEPSEYDLLLEELTHLSEESDKRADTEAETAKKKVSAEK</sequence>
<reference evidence="3 4" key="1">
    <citation type="submission" date="2022-05" db="EMBL/GenBank/DDBJ databases">
        <authorList>
            <consortium name="Genoscope - CEA"/>
            <person name="William W."/>
        </authorList>
    </citation>
    <scope>NUCLEOTIDE SEQUENCE [LARGE SCALE GENOMIC DNA]</scope>
</reference>
<proteinExistence type="predicted"/>
<evidence type="ECO:0000313" key="4">
    <source>
        <dbReference type="Proteomes" id="UP001159427"/>
    </source>
</evidence>
<feature type="domain" description="Myb-like" evidence="2">
    <location>
        <begin position="18"/>
        <end position="83"/>
    </location>
</feature>
<feature type="non-terminal residue" evidence="3">
    <location>
        <position position="1"/>
    </location>
</feature>
<evidence type="ECO:0000259" key="2">
    <source>
        <dbReference type="PROSITE" id="PS50090"/>
    </source>
</evidence>
<evidence type="ECO:0000256" key="1">
    <source>
        <dbReference type="SAM" id="MobiDB-lite"/>
    </source>
</evidence>
<dbReference type="PROSITE" id="PS50090">
    <property type="entry name" value="MYB_LIKE"/>
    <property type="match status" value="1"/>
</dbReference>
<organism evidence="3 4">
    <name type="scientific">Porites evermanni</name>
    <dbReference type="NCBI Taxonomy" id="104178"/>
    <lineage>
        <taxon>Eukaryota</taxon>
        <taxon>Metazoa</taxon>
        <taxon>Cnidaria</taxon>
        <taxon>Anthozoa</taxon>
        <taxon>Hexacorallia</taxon>
        <taxon>Scleractinia</taxon>
        <taxon>Fungiina</taxon>
        <taxon>Poritidae</taxon>
        <taxon>Porites</taxon>
    </lineage>
</organism>
<dbReference type="InterPro" id="IPR001005">
    <property type="entry name" value="SANT/Myb"/>
</dbReference>
<name>A0ABN8QR59_9CNID</name>
<protein>
    <recommendedName>
        <fullName evidence="2">Myb-like domain-containing protein</fullName>
    </recommendedName>
</protein>
<dbReference type="Proteomes" id="UP001159427">
    <property type="component" value="Unassembled WGS sequence"/>
</dbReference>
<feature type="non-terminal residue" evidence="3">
    <location>
        <position position="145"/>
    </location>
</feature>
<evidence type="ECO:0000313" key="3">
    <source>
        <dbReference type="EMBL" id="CAH3167173.1"/>
    </source>
</evidence>
<feature type="region of interest" description="Disordered" evidence="1">
    <location>
        <begin position="122"/>
        <end position="145"/>
    </location>
</feature>